<gene>
    <name evidence="1" type="ORF">OBRU01_12959</name>
</gene>
<comment type="caution">
    <text evidence="1">The sequence shown here is derived from an EMBL/GenBank/DDBJ whole genome shotgun (WGS) entry which is preliminary data.</text>
</comment>
<dbReference type="Proteomes" id="UP000037510">
    <property type="component" value="Unassembled WGS sequence"/>
</dbReference>
<dbReference type="STRING" id="104452.A0A0L7L9E4"/>
<dbReference type="Gene3D" id="2.60.120.330">
    <property type="entry name" value="B-lactam Antibiotic, Isopenicillin N Synthase, Chain"/>
    <property type="match status" value="1"/>
</dbReference>
<name>A0A0L7L9E4_OPEBR</name>
<accession>A0A0L7L9E4</accession>
<sequence>MKSVVRRIGQQLFNALSGKGIAVLVNHGIADEKSDGRNASTMRLLYYPPVPPEDEGPCCPSDAVHYTRCGAHADYGTFTLLTQDSEGGLELGDSYQALSNTHNVPTGAYARARGRHCVAYFCHPDNDAILPPLPLRVAPAPAPLPFAPVHITLHHRLLNAAHHLQKRFKETYA</sequence>
<proteinExistence type="predicted"/>
<dbReference type="SUPFAM" id="SSF51197">
    <property type="entry name" value="Clavaminate synthase-like"/>
    <property type="match status" value="1"/>
</dbReference>
<dbReference type="InterPro" id="IPR027443">
    <property type="entry name" value="IPNS-like_sf"/>
</dbReference>
<reference evidence="1 2" key="1">
    <citation type="journal article" date="2015" name="Genome Biol. Evol.">
        <title>The genome of winter moth (Operophtera brumata) provides a genomic perspective on sexual dimorphism and phenology.</title>
        <authorList>
            <person name="Derks M.F."/>
            <person name="Smit S."/>
            <person name="Salis L."/>
            <person name="Schijlen E."/>
            <person name="Bossers A."/>
            <person name="Mateman C."/>
            <person name="Pijl A.S."/>
            <person name="de Ridder D."/>
            <person name="Groenen M.A."/>
            <person name="Visser M.E."/>
            <person name="Megens H.J."/>
        </authorList>
    </citation>
    <scope>NUCLEOTIDE SEQUENCE [LARGE SCALE GENOMIC DNA]</scope>
    <source>
        <strain evidence="1">WM2013NL</strain>
        <tissue evidence="1">Head and thorax</tissue>
    </source>
</reference>
<organism evidence="1 2">
    <name type="scientific">Operophtera brumata</name>
    <name type="common">Winter moth</name>
    <name type="synonym">Phalaena brumata</name>
    <dbReference type="NCBI Taxonomy" id="104452"/>
    <lineage>
        <taxon>Eukaryota</taxon>
        <taxon>Metazoa</taxon>
        <taxon>Ecdysozoa</taxon>
        <taxon>Arthropoda</taxon>
        <taxon>Hexapoda</taxon>
        <taxon>Insecta</taxon>
        <taxon>Pterygota</taxon>
        <taxon>Neoptera</taxon>
        <taxon>Endopterygota</taxon>
        <taxon>Lepidoptera</taxon>
        <taxon>Glossata</taxon>
        <taxon>Ditrysia</taxon>
        <taxon>Geometroidea</taxon>
        <taxon>Geometridae</taxon>
        <taxon>Larentiinae</taxon>
        <taxon>Operophtera</taxon>
    </lineage>
</organism>
<keyword evidence="2" id="KW-1185">Reference proteome</keyword>
<evidence type="ECO:0000313" key="2">
    <source>
        <dbReference type="Proteomes" id="UP000037510"/>
    </source>
</evidence>
<evidence type="ECO:0000313" key="1">
    <source>
        <dbReference type="EMBL" id="KOB71861.1"/>
    </source>
</evidence>
<protein>
    <submittedName>
        <fullName evidence="1">Flavone synthase I</fullName>
    </submittedName>
</protein>
<dbReference type="EMBL" id="JTDY01002222">
    <property type="protein sequence ID" value="KOB71861.1"/>
    <property type="molecule type" value="Genomic_DNA"/>
</dbReference>
<dbReference type="AlphaFoldDB" id="A0A0L7L9E4"/>